<evidence type="ECO:0000313" key="2">
    <source>
        <dbReference type="EMBL" id="KAJ1913853.1"/>
    </source>
</evidence>
<dbReference type="EMBL" id="JANBPU010000234">
    <property type="protein sequence ID" value="KAJ1913853.1"/>
    <property type="molecule type" value="Genomic_DNA"/>
</dbReference>
<name>A0A9W7ZXQ1_9FUNG</name>
<keyword evidence="3" id="KW-1185">Reference proteome</keyword>
<feature type="compositionally biased region" description="Basic and acidic residues" evidence="1">
    <location>
        <begin position="134"/>
        <end position="146"/>
    </location>
</feature>
<feature type="compositionally biased region" description="Basic and acidic residues" evidence="1">
    <location>
        <begin position="46"/>
        <end position="83"/>
    </location>
</feature>
<dbReference type="Proteomes" id="UP001150538">
    <property type="component" value="Unassembled WGS sequence"/>
</dbReference>
<gene>
    <name evidence="2" type="ORF">H4219_005035</name>
</gene>
<feature type="compositionally biased region" description="Basic residues" evidence="1">
    <location>
        <begin position="36"/>
        <end position="45"/>
    </location>
</feature>
<sequence>MSSLTNPQAVNDSQEKLSPCSTMIHPDQNKTEITHQHRGKKRKAVKKVEFSDEVIIHKYHASNDSDTKDRDDASNAPDTKDEVDYVLYNSPEELNSLDEVDSLDEVGSTYNQKDKVELIENSDPSSFASSNPDHQGRETLPRKLEGEEPSESVQDLNSGPNNHIHPQISSSRSNKRRRKAL</sequence>
<organism evidence="2 3">
    <name type="scientific">Mycoemilia scoparia</name>
    <dbReference type="NCBI Taxonomy" id="417184"/>
    <lineage>
        <taxon>Eukaryota</taxon>
        <taxon>Fungi</taxon>
        <taxon>Fungi incertae sedis</taxon>
        <taxon>Zoopagomycota</taxon>
        <taxon>Kickxellomycotina</taxon>
        <taxon>Kickxellomycetes</taxon>
        <taxon>Kickxellales</taxon>
        <taxon>Kickxellaceae</taxon>
        <taxon>Mycoemilia</taxon>
    </lineage>
</organism>
<feature type="compositionally biased region" description="Polar residues" evidence="1">
    <location>
        <begin position="122"/>
        <end position="133"/>
    </location>
</feature>
<accession>A0A9W7ZXQ1</accession>
<protein>
    <submittedName>
        <fullName evidence="2">Uncharacterized protein</fullName>
    </submittedName>
</protein>
<feature type="compositionally biased region" description="Polar residues" evidence="1">
    <location>
        <begin position="1"/>
        <end position="12"/>
    </location>
</feature>
<proteinExistence type="predicted"/>
<reference evidence="2" key="1">
    <citation type="submission" date="2022-07" db="EMBL/GenBank/DDBJ databases">
        <title>Phylogenomic reconstructions and comparative analyses of Kickxellomycotina fungi.</title>
        <authorList>
            <person name="Reynolds N.K."/>
            <person name="Stajich J.E."/>
            <person name="Barry K."/>
            <person name="Grigoriev I.V."/>
            <person name="Crous P."/>
            <person name="Smith M.E."/>
        </authorList>
    </citation>
    <scope>NUCLEOTIDE SEQUENCE</scope>
    <source>
        <strain evidence="2">NBRC 100468</strain>
    </source>
</reference>
<feature type="compositionally biased region" description="Acidic residues" evidence="1">
    <location>
        <begin position="95"/>
        <end position="104"/>
    </location>
</feature>
<evidence type="ECO:0000256" key="1">
    <source>
        <dbReference type="SAM" id="MobiDB-lite"/>
    </source>
</evidence>
<feature type="compositionally biased region" description="Polar residues" evidence="1">
    <location>
        <begin position="151"/>
        <end position="161"/>
    </location>
</feature>
<evidence type="ECO:0000313" key="3">
    <source>
        <dbReference type="Proteomes" id="UP001150538"/>
    </source>
</evidence>
<feature type="region of interest" description="Disordered" evidence="1">
    <location>
        <begin position="1"/>
        <end position="181"/>
    </location>
</feature>
<dbReference type="AlphaFoldDB" id="A0A9W7ZXQ1"/>
<comment type="caution">
    <text evidence="2">The sequence shown here is derived from an EMBL/GenBank/DDBJ whole genome shotgun (WGS) entry which is preliminary data.</text>
</comment>